<evidence type="ECO:0000313" key="2">
    <source>
        <dbReference type="Proteomes" id="UP000241158"/>
    </source>
</evidence>
<dbReference type="AlphaFoldDB" id="A0A2P7AQX2"/>
<dbReference type="EMBL" id="PGGN01000003">
    <property type="protein sequence ID" value="PSH56629.1"/>
    <property type="molecule type" value="Genomic_DNA"/>
</dbReference>
<reference evidence="2" key="1">
    <citation type="submission" date="2017-11" db="EMBL/GenBank/DDBJ databases">
        <authorList>
            <person name="Kuznetsova I."/>
            <person name="Sazanova A."/>
            <person name="Chirak E."/>
            <person name="Safronova V."/>
            <person name="Willems A."/>
        </authorList>
    </citation>
    <scope>NUCLEOTIDE SEQUENCE [LARGE SCALE GENOMIC DNA]</scope>
    <source>
        <strain evidence="2">PEPV15</strain>
    </source>
</reference>
<comment type="caution">
    <text evidence="1">The sequence shown here is derived from an EMBL/GenBank/DDBJ whole genome shotgun (WGS) entry which is preliminary data.</text>
</comment>
<sequence>MARMRVVFVGRAYLRDRTNTARSIVHHSLWYPEQLAASSCWTNLIASMVAASKAVLLTVF</sequence>
<organism evidence="1 2">
    <name type="scientific">Phyllobacterium endophyticum</name>
    <dbReference type="NCBI Taxonomy" id="1149773"/>
    <lineage>
        <taxon>Bacteria</taxon>
        <taxon>Pseudomonadati</taxon>
        <taxon>Pseudomonadota</taxon>
        <taxon>Alphaproteobacteria</taxon>
        <taxon>Hyphomicrobiales</taxon>
        <taxon>Phyllobacteriaceae</taxon>
        <taxon>Phyllobacterium</taxon>
    </lineage>
</organism>
<gene>
    <name evidence="1" type="ORF">CU100_14760</name>
</gene>
<proteinExistence type="predicted"/>
<evidence type="ECO:0000313" key="1">
    <source>
        <dbReference type="EMBL" id="PSH56629.1"/>
    </source>
</evidence>
<accession>A0A2P7AQX2</accession>
<dbReference type="Proteomes" id="UP000241158">
    <property type="component" value="Unassembled WGS sequence"/>
</dbReference>
<keyword evidence="2" id="KW-1185">Reference proteome</keyword>
<protein>
    <submittedName>
        <fullName evidence="1">Uncharacterized protein</fullName>
    </submittedName>
</protein>
<name>A0A2P7AQX2_9HYPH</name>